<keyword evidence="1" id="KW-0175">Coiled coil</keyword>
<feature type="compositionally biased region" description="Low complexity" evidence="2">
    <location>
        <begin position="80"/>
        <end position="101"/>
    </location>
</feature>
<feature type="coiled-coil region" evidence="1">
    <location>
        <begin position="110"/>
        <end position="144"/>
    </location>
</feature>
<reference evidence="3" key="1">
    <citation type="submission" date="2020-05" db="EMBL/GenBank/DDBJ databases">
        <title>WGS assembly of Panicum virgatum.</title>
        <authorList>
            <person name="Lovell J.T."/>
            <person name="Jenkins J."/>
            <person name="Shu S."/>
            <person name="Juenger T.E."/>
            <person name="Schmutz J."/>
        </authorList>
    </citation>
    <scope>NUCLEOTIDE SEQUENCE</scope>
    <source>
        <strain evidence="3">AP13</strain>
    </source>
</reference>
<sequence length="295" mass="32725">MAKEVVGSIAGAVADKAVSKIVDSLGRQTPVGDKLQRLERLCMRVRSTVEVSEKHDIESASLLEWREKLKKAVAPRRRGAPQLPAAAAAAGAAPADDAQGPSTGGTATAYFSSDEDAKKLESAVEALEKESENLEEFIGLLRLEVSPRLKRRRGHVTWYGGVLELHDTRGEWGLQEVTVLVGRLEEALAKISTAVHTAEIRDVEGMELEWLAQWVIFLREARQQGRTVLHALRAELSKENPEHDREEHQLRSFVLTIESIAGDLKFFNRLITTFCDFPAFSSYGRGGRGGRWHHQ</sequence>
<evidence type="ECO:0008006" key="5">
    <source>
        <dbReference type="Google" id="ProtNLM"/>
    </source>
</evidence>
<keyword evidence="4" id="KW-1185">Reference proteome</keyword>
<dbReference type="PANTHER" id="PTHR33377:SF110">
    <property type="entry name" value="RX N-TERMINAL DOMAIN-CONTAINING PROTEIN"/>
    <property type="match status" value="1"/>
</dbReference>
<dbReference type="Proteomes" id="UP000823388">
    <property type="component" value="Chromosome 9N"/>
</dbReference>
<dbReference type="EMBL" id="CM029054">
    <property type="protein sequence ID" value="KAG2534206.1"/>
    <property type="molecule type" value="Genomic_DNA"/>
</dbReference>
<evidence type="ECO:0000313" key="3">
    <source>
        <dbReference type="EMBL" id="KAG2534206.1"/>
    </source>
</evidence>
<comment type="caution">
    <text evidence="3">The sequence shown here is derived from an EMBL/GenBank/DDBJ whole genome shotgun (WGS) entry which is preliminary data.</text>
</comment>
<protein>
    <recommendedName>
        <fullName evidence="5">Rx N-terminal domain-containing protein</fullName>
    </recommendedName>
</protein>
<name>A0A8T0MGV0_PANVG</name>
<evidence type="ECO:0000256" key="1">
    <source>
        <dbReference type="SAM" id="Coils"/>
    </source>
</evidence>
<feature type="region of interest" description="Disordered" evidence="2">
    <location>
        <begin position="75"/>
        <end position="107"/>
    </location>
</feature>
<dbReference type="AlphaFoldDB" id="A0A8T0MGV0"/>
<gene>
    <name evidence="3" type="ORF">PVAP13_9NG034300</name>
</gene>
<organism evidence="3 4">
    <name type="scientific">Panicum virgatum</name>
    <name type="common">Blackwell switchgrass</name>
    <dbReference type="NCBI Taxonomy" id="38727"/>
    <lineage>
        <taxon>Eukaryota</taxon>
        <taxon>Viridiplantae</taxon>
        <taxon>Streptophyta</taxon>
        <taxon>Embryophyta</taxon>
        <taxon>Tracheophyta</taxon>
        <taxon>Spermatophyta</taxon>
        <taxon>Magnoliopsida</taxon>
        <taxon>Liliopsida</taxon>
        <taxon>Poales</taxon>
        <taxon>Poaceae</taxon>
        <taxon>PACMAD clade</taxon>
        <taxon>Panicoideae</taxon>
        <taxon>Panicodae</taxon>
        <taxon>Paniceae</taxon>
        <taxon>Panicinae</taxon>
        <taxon>Panicum</taxon>
        <taxon>Panicum sect. Hiantes</taxon>
    </lineage>
</organism>
<proteinExistence type="predicted"/>
<accession>A0A8T0MGV0</accession>
<dbReference type="PANTHER" id="PTHR33377">
    <property type="entry name" value="OS10G0134700 PROTEIN-RELATED"/>
    <property type="match status" value="1"/>
</dbReference>
<evidence type="ECO:0000313" key="4">
    <source>
        <dbReference type="Proteomes" id="UP000823388"/>
    </source>
</evidence>
<evidence type="ECO:0000256" key="2">
    <source>
        <dbReference type="SAM" id="MobiDB-lite"/>
    </source>
</evidence>